<proteinExistence type="inferred from homology"/>
<dbReference type="PANTHER" id="PTHR24356:SF163">
    <property type="entry name" value="3-PHOSPHOINOSITIDE-DEPENDENT PROTEIN KINASE 1-RELATED"/>
    <property type="match status" value="1"/>
</dbReference>
<dbReference type="InterPro" id="IPR039046">
    <property type="entry name" value="PDPK1"/>
</dbReference>
<gene>
    <name evidence="18" type="ORF">PBS003_LOCUS7922</name>
</gene>
<comment type="similarity">
    <text evidence="2">Belongs to the protein kinase superfamily. AGC Ser/Thr protein kinase family. PDPK1 subfamily.</text>
</comment>
<evidence type="ECO:0000313" key="19">
    <source>
        <dbReference type="Proteomes" id="UP001160483"/>
    </source>
</evidence>
<dbReference type="Gene3D" id="2.30.29.30">
    <property type="entry name" value="Pleckstrin-homology domain (PH domain)/Phosphotyrosine-binding domain (PTB)"/>
    <property type="match status" value="1"/>
</dbReference>
<evidence type="ECO:0000256" key="3">
    <source>
        <dbReference type="ARBA" id="ARBA00010337"/>
    </source>
</evidence>
<feature type="compositionally biased region" description="Basic and acidic residues" evidence="16">
    <location>
        <begin position="1468"/>
        <end position="1498"/>
    </location>
</feature>
<evidence type="ECO:0000256" key="15">
    <source>
        <dbReference type="PROSITE-ProRule" id="PRU10141"/>
    </source>
</evidence>
<dbReference type="InterPro" id="IPR011993">
    <property type="entry name" value="PH-like_dom_sf"/>
</dbReference>
<feature type="domain" description="Protein kinase" evidence="17">
    <location>
        <begin position="18"/>
        <end position="288"/>
    </location>
</feature>
<evidence type="ECO:0000259" key="17">
    <source>
        <dbReference type="PROSITE" id="PS50011"/>
    </source>
</evidence>
<dbReference type="InterPro" id="IPR041470">
    <property type="entry name" value="GCP_N"/>
</dbReference>
<dbReference type="PROSITE" id="PS00107">
    <property type="entry name" value="PROTEIN_KINASE_ATP"/>
    <property type="match status" value="1"/>
</dbReference>
<dbReference type="Pfam" id="PF17681">
    <property type="entry name" value="GCP_N_terminal"/>
    <property type="match status" value="1"/>
</dbReference>
<organism evidence="18 19">
    <name type="scientific">Peronospora belbahrii</name>
    <dbReference type="NCBI Taxonomy" id="622444"/>
    <lineage>
        <taxon>Eukaryota</taxon>
        <taxon>Sar</taxon>
        <taxon>Stramenopiles</taxon>
        <taxon>Oomycota</taxon>
        <taxon>Peronosporomycetes</taxon>
        <taxon>Peronosporales</taxon>
        <taxon>Peronosporaceae</taxon>
        <taxon>Peronospora</taxon>
    </lineage>
</organism>
<dbReference type="GO" id="GO:0043015">
    <property type="term" value="F:gamma-tubulin binding"/>
    <property type="evidence" value="ECO:0007669"/>
    <property type="project" value="InterPro"/>
</dbReference>
<evidence type="ECO:0000256" key="14">
    <source>
        <dbReference type="ARBA" id="ARBA00048679"/>
    </source>
</evidence>
<dbReference type="EC" id="2.7.11.1" evidence="4"/>
<evidence type="ECO:0000256" key="1">
    <source>
        <dbReference type="ARBA" id="ARBA00004245"/>
    </source>
</evidence>
<keyword evidence="9 15" id="KW-0547">Nucleotide-binding</keyword>
<dbReference type="GO" id="GO:0004674">
    <property type="term" value="F:protein serine/threonine kinase activity"/>
    <property type="evidence" value="ECO:0007669"/>
    <property type="project" value="UniProtKB-KW"/>
</dbReference>
<evidence type="ECO:0000256" key="7">
    <source>
        <dbReference type="ARBA" id="ARBA00022679"/>
    </source>
</evidence>
<feature type="binding site" evidence="15">
    <location>
        <position position="56"/>
    </location>
    <ligand>
        <name>ATP</name>
        <dbReference type="ChEBI" id="CHEBI:30616"/>
    </ligand>
</feature>
<dbReference type="Proteomes" id="UP001160483">
    <property type="component" value="Unassembled WGS sequence"/>
</dbReference>
<dbReference type="Gene3D" id="1.20.120.1900">
    <property type="entry name" value="Gamma-tubulin complex, C-terminal domain"/>
    <property type="match status" value="1"/>
</dbReference>
<comment type="caution">
    <text evidence="18">The sequence shown here is derived from an EMBL/GenBank/DDBJ whole genome shotgun (WGS) entry which is preliminary data.</text>
</comment>
<comment type="subcellular location">
    <subcellularLocation>
        <location evidence="1">Cytoplasm</location>
        <location evidence="1">Cytoskeleton</location>
    </subcellularLocation>
</comment>
<keyword evidence="5" id="KW-0963">Cytoplasm</keyword>
<dbReference type="InterPro" id="IPR017441">
    <property type="entry name" value="Protein_kinase_ATP_BS"/>
</dbReference>
<keyword evidence="6" id="KW-0723">Serine/threonine-protein kinase</keyword>
<dbReference type="InterPro" id="IPR040457">
    <property type="entry name" value="GCP_C"/>
</dbReference>
<dbReference type="SMART" id="SM00220">
    <property type="entry name" value="S_TKc"/>
    <property type="match status" value="1"/>
</dbReference>
<evidence type="ECO:0000256" key="4">
    <source>
        <dbReference type="ARBA" id="ARBA00012513"/>
    </source>
</evidence>
<reference evidence="18" key="1">
    <citation type="submission" date="2021-11" db="EMBL/GenBank/DDBJ databases">
        <authorList>
            <person name="Islam A."/>
            <person name="Islam S."/>
            <person name="Flora M.S."/>
            <person name="Rahman M."/>
            <person name="Ziaur R.M."/>
            <person name="Epstein J.H."/>
            <person name="Hassan M."/>
            <person name="Klassen M."/>
            <person name="Woodard K."/>
            <person name="Webb A."/>
            <person name="Webby R.J."/>
            <person name="El Zowalaty M.E."/>
        </authorList>
    </citation>
    <scope>NUCLEOTIDE SEQUENCE</scope>
    <source>
        <strain evidence="18">Pbs3</strain>
    </source>
</reference>
<feature type="region of interest" description="Disordered" evidence="16">
    <location>
        <begin position="1456"/>
        <end position="1504"/>
    </location>
</feature>
<evidence type="ECO:0000256" key="9">
    <source>
        <dbReference type="ARBA" id="ARBA00022741"/>
    </source>
</evidence>
<keyword evidence="10" id="KW-0418">Kinase</keyword>
<evidence type="ECO:0000256" key="11">
    <source>
        <dbReference type="ARBA" id="ARBA00022840"/>
    </source>
</evidence>
<accession>A0AAU9LMV4</accession>
<dbReference type="InterPro" id="IPR042241">
    <property type="entry name" value="GCP_C_sf"/>
</dbReference>
<dbReference type="GO" id="GO:0005874">
    <property type="term" value="C:microtubule"/>
    <property type="evidence" value="ECO:0007669"/>
    <property type="project" value="UniProtKB-KW"/>
</dbReference>
<dbReference type="PROSITE" id="PS50011">
    <property type="entry name" value="PROTEIN_KINASE_DOM"/>
    <property type="match status" value="1"/>
</dbReference>
<evidence type="ECO:0000256" key="12">
    <source>
        <dbReference type="ARBA" id="ARBA00023212"/>
    </source>
</evidence>
<dbReference type="Gene3D" id="1.10.510.10">
    <property type="entry name" value="Transferase(Phosphotransferase) domain 1"/>
    <property type="match status" value="1"/>
</dbReference>
<keyword evidence="12" id="KW-0206">Cytoskeleton</keyword>
<dbReference type="SUPFAM" id="SSF56112">
    <property type="entry name" value="Protein kinase-like (PK-like)"/>
    <property type="match status" value="1"/>
</dbReference>
<dbReference type="FunFam" id="3.30.200.20:FF:000042">
    <property type="entry name" value="Aurora kinase A"/>
    <property type="match status" value="1"/>
</dbReference>
<evidence type="ECO:0000256" key="5">
    <source>
        <dbReference type="ARBA" id="ARBA00022490"/>
    </source>
</evidence>
<evidence type="ECO:0000256" key="2">
    <source>
        <dbReference type="ARBA" id="ARBA00010006"/>
    </source>
</evidence>
<dbReference type="InterPro" id="IPR050236">
    <property type="entry name" value="Ser_Thr_kinase_AGC"/>
</dbReference>
<dbReference type="GO" id="GO:0005524">
    <property type="term" value="F:ATP binding"/>
    <property type="evidence" value="ECO:0007669"/>
    <property type="project" value="UniProtKB-UniRule"/>
</dbReference>
<keyword evidence="8" id="KW-0493">Microtubule</keyword>
<dbReference type="PROSITE" id="PS00108">
    <property type="entry name" value="PROTEIN_KINASE_ST"/>
    <property type="match status" value="1"/>
</dbReference>
<evidence type="ECO:0000256" key="10">
    <source>
        <dbReference type="ARBA" id="ARBA00022777"/>
    </source>
</evidence>
<name>A0AAU9LMV4_9STRA</name>
<dbReference type="Pfam" id="PF04130">
    <property type="entry name" value="GCP_C_terminal"/>
    <property type="match status" value="1"/>
</dbReference>
<keyword evidence="7" id="KW-0808">Transferase</keyword>
<comment type="similarity">
    <text evidence="3">Belongs to the TUBGCP family.</text>
</comment>
<comment type="catalytic activity">
    <reaction evidence="13">
        <text>L-threonyl-[protein] + ATP = O-phospho-L-threonyl-[protein] + ADP + H(+)</text>
        <dbReference type="Rhea" id="RHEA:46608"/>
        <dbReference type="Rhea" id="RHEA-COMP:11060"/>
        <dbReference type="Rhea" id="RHEA-COMP:11605"/>
        <dbReference type="ChEBI" id="CHEBI:15378"/>
        <dbReference type="ChEBI" id="CHEBI:30013"/>
        <dbReference type="ChEBI" id="CHEBI:30616"/>
        <dbReference type="ChEBI" id="CHEBI:61977"/>
        <dbReference type="ChEBI" id="CHEBI:456216"/>
        <dbReference type="EC" id="2.7.11.1"/>
    </reaction>
</comment>
<sequence>MTPAHSVHFETAPEASDFFFGTVLGQGSYAKVFHAQRKKTRQDFAVKVMDQSFIRKENKTEFVLTERKVMSRLSHPLIAKFYCSFRDHHSLYLVLELCRGGDLFGLIRKEYQKKQEQGIVDAACSFELTQFYMAELVIALEYMHSQHVIHRDIKPDNLLLSQEGHLKMIDFGTAKDQDGETSDVGQFCGTASYVSPEVLHDKPASRAADLWAMGCLMFTGRAPFVAENDYLTFQMIINHSSEEFDIPSSVPETAQDLIRKLLVQNPDERIGAPQNEEGYAALKNHPFFEALPELILPEAKLDGASENWTVAEYFSGEFSESASDEFSSRRSRSSSVQRHRPVCIKCDEQIRFEATVKVHSKMFNRTRDLYLTDAPRLVIISSWSGHFKREFILTPTTTVNEIDPHTFEVVSRSNTIRVTDLNNLSHQWARAISESIEAAAVASSSSSDGGSIINLLKLLRSKICCESYCNLRRVLPVYEHLLSPRPDSAMSCEHKLLTIRATILSCGEYGDVHYFIDRMDQVVEYCLSINNPLQQQRKDEDEADEVPIGKVMQLLVDLAGGKDGKTFVVMDSMQFHDRGKKRIGDRIGMHDVEIVQRSKALFSKAPVPLEEKACFSQNLFSSFGNGIPNQHVSLWCPDSSLPDDENLVNVMSNKQRNQFFNLPGTPSARVDVDRSFMPSNDTPCRERFGHASTHMTSSAGHVKCLTPTNEVFFYDSTQEVHCGVVKQVDWEVASSVTETSSWYSDRSPDITEPWIAQTFAWEDLGGRIGLPNDYQRPSSGKVPRSLHDLVIPNEFAGKNHNKDMLLEIHEVDLVEDCLRALSGINSTVFRRHFQSATFQLPEKYKLKLRNTTVSATLSVLEVFREAGTMVMRLELLAIYYSQDPSRGGKTLQVVGDALQLYLSMHRTFAERIAQQCLVSSETDQEDEVASVTKLVCNTRKLCDVLKTVGHIFGCDQDVFWPLLQQGKLSRGVALLNHLHHHVSSLRVDDAAGHIHELVVWFLVKACSPFLSALSDLISSGSVDEATDPFEEFRLTTWSRQLFEKAAAGTGDGIFSDNLSVDAIQMLPSFLEKIAPLVIHLSQVQALLRSVNAIKSTHPLVNIQPLFICTCSNKATEYAEEWQSIIDEAVVYGTDVLHTISSESSKRVSTKMDFASTEERGRKFVLENIKAKESSQLQQKNILDEQILEKKPYHSQVVQEGNADGVRQRKEINEAEMDEEALGSKSLVDKNSTLMMGAEEQHDCIKWQRDRNACLSTATEQLQMFPVDDMNQRTPDKPSRESATCVADVTEMISLVEEGGNTTSVAADNGDSLSIAASEELSVSVIEKDGWTPSVKVHKEVGHCCEMSTGDGGAWRASVKANTVLGNCSSISANNDTWRASIKVNLQADSHSSGSFKSLASTGIASCKTGVRVSNEPGGSGAHMYETLYGGSDIVPAAKDADYCVAASMTDSRRVEFPTTDFMPTEPSPEAKVDKDVHMQDVSHKEKGSSRSTSDKQDEGLSSQADGCVKQAPSKFTHISLPPVHPFFSMAIPQEDCEVLTRALTENNSEADFTSFASTINSCVEIPVRLVFQKLEQVAVDWLRNSLQMLEHLRWLRKLMLMSEGLCMDIFARDFLFGFKSSTRVNWGAGDRLTSALTLAMIEGSVSMNTIAQNFHYKTTAVLSQILSSLTMIPAVPSLLSELELVYDVKWPLGLVITSRSLNDYKQLHRFLLHMRMTSLEMREVWGMLRTIRQKRRLSSLLERLCGGVVYKMQAFLQAFNETFATEVFMLAWSELKCASQKATTLTDLRRCHEEYVSIALCCCFLDTPAIAIRPAISAVLTAAWKLTGFIRSLERQVEGRASDNTYTRVLCDELDVTLRALVCCLYDASRNADRNTRKFSECLLLRLNFNQYYSTDIPTAVAASATRKNPTC</sequence>
<evidence type="ECO:0000256" key="6">
    <source>
        <dbReference type="ARBA" id="ARBA00022527"/>
    </source>
</evidence>
<dbReference type="PANTHER" id="PTHR24356">
    <property type="entry name" value="SERINE/THREONINE-PROTEIN KINASE"/>
    <property type="match status" value="1"/>
</dbReference>
<dbReference type="CDD" id="cd05581">
    <property type="entry name" value="STKc_PDK1"/>
    <property type="match status" value="1"/>
</dbReference>
<evidence type="ECO:0000256" key="8">
    <source>
        <dbReference type="ARBA" id="ARBA00022701"/>
    </source>
</evidence>
<comment type="catalytic activity">
    <reaction evidence="14">
        <text>L-seryl-[protein] + ATP = O-phospho-L-seryl-[protein] + ADP + H(+)</text>
        <dbReference type="Rhea" id="RHEA:17989"/>
        <dbReference type="Rhea" id="RHEA-COMP:9863"/>
        <dbReference type="Rhea" id="RHEA-COMP:11604"/>
        <dbReference type="ChEBI" id="CHEBI:15378"/>
        <dbReference type="ChEBI" id="CHEBI:29999"/>
        <dbReference type="ChEBI" id="CHEBI:30616"/>
        <dbReference type="ChEBI" id="CHEBI:83421"/>
        <dbReference type="ChEBI" id="CHEBI:456216"/>
        <dbReference type="EC" id="2.7.11.1"/>
    </reaction>
</comment>
<dbReference type="InterPro" id="IPR008271">
    <property type="entry name" value="Ser/Thr_kinase_AS"/>
</dbReference>
<dbReference type="Gene3D" id="3.30.200.20">
    <property type="entry name" value="Phosphorylase Kinase, domain 1"/>
    <property type="match status" value="1"/>
</dbReference>
<dbReference type="Pfam" id="PF14593">
    <property type="entry name" value="PH_3"/>
    <property type="match status" value="1"/>
</dbReference>
<evidence type="ECO:0000313" key="18">
    <source>
        <dbReference type="EMBL" id="CAH0481316.1"/>
    </source>
</evidence>
<dbReference type="InterPro" id="IPR033931">
    <property type="entry name" value="PDK1-typ_PH"/>
</dbReference>
<dbReference type="EMBL" id="CAKKTJ010000328">
    <property type="protein sequence ID" value="CAH0481316.1"/>
    <property type="molecule type" value="Genomic_DNA"/>
</dbReference>
<dbReference type="InterPro" id="IPR011009">
    <property type="entry name" value="Kinase-like_dom_sf"/>
</dbReference>
<evidence type="ECO:0000256" key="13">
    <source>
        <dbReference type="ARBA" id="ARBA00047899"/>
    </source>
</evidence>
<dbReference type="InterPro" id="IPR000719">
    <property type="entry name" value="Prot_kinase_dom"/>
</dbReference>
<evidence type="ECO:0000256" key="16">
    <source>
        <dbReference type="SAM" id="MobiDB-lite"/>
    </source>
</evidence>
<protein>
    <recommendedName>
        <fullName evidence="4">non-specific serine/threonine protein kinase</fullName>
        <ecNumber evidence="4">2.7.11.1</ecNumber>
    </recommendedName>
</protein>
<dbReference type="Pfam" id="PF00069">
    <property type="entry name" value="Pkinase"/>
    <property type="match status" value="1"/>
</dbReference>
<dbReference type="GO" id="GO:0035556">
    <property type="term" value="P:intracellular signal transduction"/>
    <property type="evidence" value="ECO:0007669"/>
    <property type="project" value="TreeGrafter"/>
</dbReference>
<keyword evidence="11 15" id="KW-0067">ATP-binding</keyword>